<protein>
    <submittedName>
        <fullName evidence="6">Putative 2-keto-3-deoxy-L-galactonate aldolase</fullName>
    </submittedName>
</protein>
<evidence type="ECO:0000256" key="5">
    <source>
        <dbReference type="PIRSR" id="PIRSR001365-2"/>
    </source>
</evidence>
<dbReference type="Pfam" id="PF00701">
    <property type="entry name" value="DHDPS"/>
    <property type="match status" value="1"/>
</dbReference>
<dbReference type="InterPro" id="IPR020624">
    <property type="entry name" value="Schiff_base-form_aldolases_CS"/>
</dbReference>
<evidence type="ECO:0000256" key="3">
    <source>
        <dbReference type="PIRNR" id="PIRNR001365"/>
    </source>
</evidence>
<organism evidence="6 7">
    <name type="scientific">Meira miltonrushii</name>
    <dbReference type="NCBI Taxonomy" id="1280837"/>
    <lineage>
        <taxon>Eukaryota</taxon>
        <taxon>Fungi</taxon>
        <taxon>Dikarya</taxon>
        <taxon>Basidiomycota</taxon>
        <taxon>Ustilaginomycotina</taxon>
        <taxon>Exobasidiomycetes</taxon>
        <taxon>Exobasidiales</taxon>
        <taxon>Brachybasidiaceae</taxon>
        <taxon>Meira</taxon>
    </lineage>
</organism>
<comment type="similarity">
    <text evidence="3">Belongs to the DapA family.</text>
</comment>
<dbReference type="STRING" id="1280837.A0A316V8J0"/>
<name>A0A316V8J0_9BASI</name>
<dbReference type="PROSITE" id="PS00665">
    <property type="entry name" value="DHDPS_1"/>
    <property type="match status" value="1"/>
</dbReference>
<feature type="binding site" evidence="5">
    <location>
        <position position="229"/>
    </location>
    <ligand>
        <name>pyruvate</name>
        <dbReference type="ChEBI" id="CHEBI:15361"/>
    </ligand>
</feature>
<evidence type="ECO:0000313" key="7">
    <source>
        <dbReference type="Proteomes" id="UP000245771"/>
    </source>
</evidence>
<dbReference type="InterPro" id="IPR013785">
    <property type="entry name" value="Aldolase_TIM"/>
</dbReference>
<keyword evidence="1 3" id="KW-0456">Lyase</keyword>
<dbReference type="OrthoDB" id="191315at2759"/>
<gene>
    <name evidence="6" type="ORF">FA14DRAFT_162673</name>
</gene>
<sequence length="343" mass="37208">MSVIQGYKPILLPAGIYAPIPTAFIENTEDLDLKSTVRHAIRLAKAGVGLVTCGSTGEATAMSPNERAQVCQAIRTALQQEALQTPIIAGTGGGSLRETVSMCKDAHKAGADAVIVISPSYFGANLQSDRKALLDFFHSVADQSPLPVMVYNFPAVTNGIDMDSELLEQIAQHPNICGAKLTCAGVGKLGRLANSTSAKQVKRQTPFHVAPGFGDIIFPCMMIGATLAIVGTANVVPRLCIQHFKDIIQFQQSPSRELLIRIQADQDIISRFDRATSKTGIVGTKWMLERFYYPQGAPRLPLRKLDVDFASMQDAVMPALQREEQLEQEKGVTQDAMQMKKVP</sequence>
<dbReference type="RefSeq" id="XP_025352097.1">
    <property type="nucleotide sequence ID" value="XM_025499718.1"/>
</dbReference>
<feature type="binding site" evidence="5">
    <location>
        <position position="56"/>
    </location>
    <ligand>
        <name>pyruvate</name>
        <dbReference type="ChEBI" id="CHEBI:15361"/>
    </ligand>
</feature>
<evidence type="ECO:0000256" key="4">
    <source>
        <dbReference type="PIRSR" id="PIRSR001365-1"/>
    </source>
</evidence>
<dbReference type="AlphaFoldDB" id="A0A316V8J0"/>
<keyword evidence="7" id="KW-1185">Reference proteome</keyword>
<dbReference type="InParanoid" id="A0A316V8J0"/>
<dbReference type="PANTHER" id="PTHR12128:SF66">
    <property type="entry name" value="4-HYDROXY-2-OXOGLUTARATE ALDOLASE, MITOCHONDRIAL"/>
    <property type="match status" value="1"/>
</dbReference>
<dbReference type="PIRSF" id="PIRSF001365">
    <property type="entry name" value="DHDPS"/>
    <property type="match status" value="1"/>
</dbReference>
<dbReference type="Gene3D" id="3.20.20.70">
    <property type="entry name" value="Aldolase class I"/>
    <property type="match status" value="1"/>
</dbReference>
<feature type="active site" description="Proton donor/acceptor" evidence="4">
    <location>
        <position position="151"/>
    </location>
</feature>
<dbReference type="Proteomes" id="UP000245771">
    <property type="component" value="Unassembled WGS sequence"/>
</dbReference>
<dbReference type="GO" id="GO:0008840">
    <property type="term" value="F:4-hydroxy-tetrahydrodipicolinate synthase activity"/>
    <property type="evidence" value="ECO:0007669"/>
    <property type="project" value="TreeGrafter"/>
</dbReference>
<proteinExistence type="inferred from homology"/>
<evidence type="ECO:0000256" key="1">
    <source>
        <dbReference type="ARBA" id="ARBA00023239"/>
    </source>
</evidence>
<feature type="active site" description="Schiff-base intermediate with substrate" evidence="4">
    <location>
        <position position="180"/>
    </location>
</feature>
<dbReference type="PRINTS" id="PR00146">
    <property type="entry name" value="DHPICSNTHASE"/>
</dbReference>
<reference evidence="6 7" key="1">
    <citation type="journal article" date="2018" name="Mol. Biol. Evol.">
        <title>Broad Genomic Sampling Reveals a Smut Pathogenic Ancestry of the Fungal Clade Ustilaginomycotina.</title>
        <authorList>
            <person name="Kijpornyongpan T."/>
            <person name="Mondo S.J."/>
            <person name="Barry K."/>
            <person name="Sandor L."/>
            <person name="Lee J."/>
            <person name="Lipzen A."/>
            <person name="Pangilinan J."/>
            <person name="LaButti K."/>
            <person name="Hainaut M."/>
            <person name="Henrissat B."/>
            <person name="Grigoriev I.V."/>
            <person name="Spatafora J.W."/>
            <person name="Aime M.C."/>
        </authorList>
    </citation>
    <scope>NUCLEOTIDE SEQUENCE [LARGE SCALE GENOMIC DNA]</scope>
    <source>
        <strain evidence="6 7">MCA 3882</strain>
    </source>
</reference>
<evidence type="ECO:0000313" key="6">
    <source>
        <dbReference type="EMBL" id="PWN31795.1"/>
    </source>
</evidence>
<keyword evidence="2" id="KW-0704">Schiff base</keyword>
<dbReference type="CDD" id="cd00408">
    <property type="entry name" value="DHDPS-like"/>
    <property type="match status" value="1"/>
</dbReference>
<dbReference type="SUPFAM" id="SSF51569">
    <property type="entry name" value="Aldolase"/>
    <property type="match status" value="1"/>
</dbReference>
<accession>A0A316V8J0</accession>
<evidence type="ECO:0000256" key="2">
    <source>
        <dbReference type="ARBA" id="ARBA00023270"/>
    </source>
</evidence>
<dbReference type="GeneID" id="37021499"/>
<dbReference type="PANTHER" id="PTHR12128">
    <property type="entry name" value="DIHYDRODIPICOLINATE SYNTHASE"/>
    <property type="match status" value="1"/>
</dbReference>
<dbReference type="EMBL" id="KZ819607">
    <property type="protein sequence ID" value="PWN31795.1"/>
    <property type="molecule type" value="Genomic_DNA"/>
</dbReference>
<dbReference type="SMART" id="SM01130">
    <property type="entry name" value="DHDPS"/>
    <property type="match status" value="1"/>
</dbReference>
<dbReference type="InterPro" id="IPR002220">
    <property type="entry name" value="DapA-like"/>
</dbReference>